<reference evidence="2" key="1">
    <citation type="submission" date="2023-03" db="EMBL/GenBank/DDBJ databases">
        <title>Massive genome expansion in bonnet fungi (Mycena s.s.) driven by repeated elements and novel gene families across ecological guilds.</title>
        <authorList>
            <consortium name="Lawrence Berkeley National Laboratory"/>
            <person name="Harder C.B."/>
            <person name="Miyauchi S."/>
            <person name="Viragh M."/>
            <person name="Kuo A."/>
            <person name="Thoen E."/>
            <person name="Andreopoulos B."/>
            <person name="Lu D."/>
            <person name="Skrede I."/>
            <person name="Drula E."/>
            <person name="Henrissat B."/>
            <person name="Morin E."/>
            <person name="Kohler A."/>
            <person name="Barry K."/>
            <person name="LaButti K."/>
            <person name="Morin E."/>
            <person name="Salamov A."/>
            <person name="Lipzen A."/>
            <person name="Mereny Z."/>
            <person name="Hegedus B."/>
            <person name="Baldrian P."/>
            <person name="Stursova M."/>
            <person name="Weitz H."/>
            <person name="Taylor A."/>
            <person name="Grigoriev I.V."/>
            <person name="Nagy L.G."/>
            <person name="Martin F."/>
            <person name="Kauserud H."/>
        </authorList>
    </citation>
    <scope>NUCLEOTIDE SEQUENCE</scope>
    <source>
        <strain evidence="2">9284</strain>
    </source>
</reference>
<dbReference type="AlphaFoldDB" id="A0AAD7BDQ1"/>
<name>A0AAD7BDQ1_9AGAR</name>
<dbReference type="Proteomes" id="UP001221142">
    <property type="component" value="Unassembled WGS sequence"/>
</dbReference>
<evidence type="ECO:0000313" key="2">
    <source>
        <dbReference type="EMBL" id="KAJ7617916.1"/>
    </source>
</evidence>
<evidence type="ECO:0000313" key="3">
    <source>
        <dbReference type="Proteomes" id="UP001221142"/>
    </source>
</evidence>
<sequence>MSVFLKPMSTGTILGKSIPNDVLNSLLCASPDFGTLFSAVAVCKTWHRVFHTYPQSVKLSVAHNVVGPALHQAVRFLRYPYPEKTPNEWGSPDEDGEDDSATEDESVTESDSATEDTDYDAPRPAKKRPTKSAKPPKKKTLAETTDIGLLTPRETTKLEENGEIVGKLEALFASRATKTDKLTSLQSYRFHRAMYRVMLYCELFYLPLNLDDIDSMEDEPDTLEQIQTGRRAMLDEYATSELLELRAVVAFLHQLIGEVVDRQSYDRLKDICLATGPAAILEAYSLKSEERFEEALECEVLTSGEDNALFSGFVSKPLKKILKARGAVLPESASEFDAILDEAEAPPDKCAQCATVSAPKLWNESNHDKLITIDFSALLVGQLNSNDVETGALVDLFMGPSCGADVVVSEIYALKTAEYAKWNKGETLCTACLHELVGAHLHLWLYKRKVRDGWKRTPNCWYGYNCRTQKHKRSHAEEKNHLCAPTR</sequence>
<accession>A0AAD7BDQ1</accession>
<gene>
    <name evidence="2" type="ORF">FB45DRAFT_216178</name>
</gene>
<dbReference type="EMBL" id="JARKIF010000020">
    <property type="protein sequence ID" value="KAJ7617916.1"/>
    <property type="molecule type" value="Genomic_DNA"/>
</dbReference>
<feature type="compositionally biased region" description="Acidic residues" evidence="1">
    <location>
        <begin position="91"/>
        <end position="119"/>
    </location>
</feature>
<protein>
    <submittedName>
        <fullName evidence="2">Uncharacterized protein</fullName>
    </submittedName>
</protein>
<comment type="caution">
    <text evidence="2">The sequence shown here is derived from an EMBL/GenBank/DDBJ whole genome shotgun (WGS) entry which is preliminary data.</text>
</comment>
<feature type="region of interest" description="Disordered" evidence="1">
    <location>
        <begin position="85"/>
        <end position="147"/>
    </location>
</feature>
<feature type="compositionally biased region" description="Basic residues" evidence="1">
    <location>
        <begin position="124"/>
        <end position="139"/>
    </location>
</feature>
<keyword evidence="3" id="KW-1185">Reference proteome</keyword>
<organism evidence="2 3">
    <name type="scientific">Roridomyces roridus</name>
    <dbReference type="NCBI Taxonomy" id="1738132"/>
    <lineage>
        <taxon>Eukaryota</taxon>
        <taxon>Fungi</taxon>
        <taxon>Dikarya</taxon>
        <taxon>Basidiomycota</taxon>
        <taxon>Agaricomycotina</taxon>
        <taxon>Agaricomycetes</taxon>
        <taxon>Agaricomycetidae</taxon>
        <taxon>Agaricales</taxon>
        <taxon>Marasmiineae</taxon>
        <taxon>Mycenaceae</taxon>
        <taxon>Roridomyces</taxon>
    </lineage>
</organism>
<evidence type="ECO:0000256" key="1">
    <source>
        <dbReference type="SAM" id="MobiDB-lite"/>
    </source>
</evidence>
<proteinExistence type="predicted"/>